<gene>
    <name evidence="2" type="ORF">Ari01nite_75620</name>
</gene>
<reference evidence="2" key="1">
    <citation type="submission" date="2021-01" db="EMBL/GenBank/DDBJ databases">
        <title>Whole genome shotgun sequence of Actinoplanes rishiriensis NBRC 108556.</title>
        <authorList>
            <person name="Komaki H."/>
            <person name="Tamura T."/>
        </authorList>
    </citation>
    <scope>NUCLEOTIDE SEQUENCE</scope>
    <source>
        <strain evidence="2">NBRC 108556</strain>
    </source>
</reference>
<evidence type="ECO:0000313" key="3">
    <source>
        <dbReference type="Proteomes" id="UP000636960"/>
    </source>
</evidence>
<feature type="compositionally biased region" description="Low complexity" evidence="1">
    <location>
        <begin position="135"/>
        <end position="149"/>
    </location>
</feature>
<sequence>MDQCVHASVIGYPGGFRLDGISYRRRVPSSASAVGAGSGPGPDAAARFAAELAALYRAADRPSYATLVGQAAAQRPPVRIRPQRLSDWLTGKAVPAEPRVVAFLVGWLQQQAGLPRRDLQWWRDLHQAARRQRQANRGGRPARAAPVADRAGDPIGECDPLALEVHPAVEVAGCDGGLPPYVLRAHDARLRKEALAGQSRLITLVGGSSTGKTRACWELARHLDQGMPDRWRLWHPYDPTRPEAVLAGLDRVGPHTVVWLNEAQLYLAPADASLGERIAAGLRALLREPGRGPVLILATLWPEYWAALTARPGNAQAVDLLTGPGAICVDVPERFTAEAVAEARRSGDPRWRDALQRGDPGRITQYFAGAPELLRRYRTAPPAARAVIELAIDARRLGHPPGLPHALFEQAGPGYLDDQEWDAQPDDWLDHALAYNAQGCRGTRGPLTRVRARPGQPAGPPVYRLADYLEQLGRLERSAVYPPASFWDSAGTAITDPGTVTKLAREASDRGRFRRAATLLRWAAGRGHAEAWAQLAELRERVGDRDGAVAAAREALKVGHTTGLIVLTDLLKRAGDRDGAIEGARAAAEYGDPTGLRLLAGLLDRDGAIAAMRAAVAAGHTDASALLVPLLEQAGDRDGAIAAACAAVDAGHIYKLSELAEMRLRDGDRDGAVAVDREAANRGCPDALWLSTRLREEAGDHDGAMAAAREAADRGDPGVLGRLTDMRTQLGDPAGAIAAARAAAGYGHTDSQRRLAWLLEQSGDLDGAVVAARAAVDGGHDESTPLLVGLLLRSGDSEAAIAAIRAAVDRSDPDWRWRWIEWLQRAGDHDGAEALFREAASLGSRVLVDLAELREGDDAVALYRQAASMGSTQALCKLAELRGHAGDHEGAATLYREAADCGDTGALMKLADLRAQAGDLGSAAAACREVADLGYTQALGALIELRTRTGDHDGAAAAVREVIDRGDAITFTQLQWGMLEVRPDAIPAGMKFGGHGLNDDGMPAEAIE</sequence>
<dbReference type="SUPFAM" id="SSF81901">
    <property type="entry name" value="HCP-like"/>
    <property type="match status" value="3"/>
</dbReference>
<dbReference type="AlphaFoldDB" id="A0A919K681"/>
<dbReference type="InterPro" id="IPR011990">
    <property type="entry name" value="TPR-like_helical_dom_sf"/>
</dbReference>
<dbReference type="Proteomes" id="UP000636960">
    <property type="component" value="Unassembled WGS sequence"/>
</dbReference>
<evidence type="ECO:0000256" key="1">
    <source>
        <dbReference type="SAM" id="MobiDB-lite"/>
    </source>
</evidence>
<keyword evidence="3" id="KW-1185">Reference proteome</keyword>
<name>A0A919K681_9ACTN</name>
<proteinExistence type="predicted"/>
<dbReference type="EMBL" id="BOMV01000080">
    <property type="protein sequence ID" value="GIF00098.1"/>
    <property type="molecule type" value="Genomic_DNA"/>
</dbReference>
<feature type="region of interest" description="Disordered" evidence="1">
    <location>
        <begin position="131"/>
        <end position="151"/>
    </location>
</feature>
<dbReference type="Gene3D" id="1.25.40.10">
    <property type="entry name" value="Tetratricopeptide repeat domain"/>
    <property type="match status" value="3"/>
</dbReference>
<organism evidence="2 3">
    <name type="scientific">Paractinoplanes rishiriensis</name>
    <dbReference type="NCBI Taxonomy" id="1050105"/>
    <lineage>
        <taxon>Bacteria</taxon>
        <taxon>Bacillati</taxon>
        <taxon>Actinomycetota</taxon>
        <taxon>Actinomycetes</taxon>
        <taxon>Micromonosporales</taxon>
        <taxon>Micromonosporaceae</taxon>
        <taxon>Paractinoplanes</taxon>
    </lineage>
</organism>
<accession>A0A919K681</accession>
<evidence type="ECO:0000313" key="2">
    <source>
        <dbReference type="EMBL" id="GIF00098.1"/>
    </source>
</evidence>
<comment type="caution">
    <text evidence="2">The sequence shown here is derived from an EMBL/GenBank/DDBJ whole genome shotgun (WGS) entry which is preliminary data.</text>
</comment>
<protein>
    <submittedName>
        <fullName evidence="2">Uncharacterized protein</fullName>
    </submittedName>
</protein>